<dbReference type="Proteomes" id="UP001231649">
    <property type="component" value="Chromosome 18"/>
</dbReference>
<dbReference type="EMBL" id="CM056794">
    <property type="protein sequence ID" value="KAJ8717070.1"/>
    <property type="molecule type" value="Genomic_DNA"/>
</dbReference>
<accession>A0ACC2QH92</accession>
<comment type="caution">
    <text evidence="1">The sequence shown here is derived from an EMBL/GenBank/DDBJ whole genome shotgun (WGS) entry which is preliminary data.</text>
</comment>
<evidence type="ECO:0000313" key="2">
    <source>
        <dbReference type="Proteomes" id="UP001231649"/>
    </source>
</evidence>
<reference evidence="1" key="1">
    <citation type="submission" date="2023-03" db="EMBL/GenBank/DDBJ databases">
        <title>Chromosome-level genomes of two armyworms, Mythimna separata and Mythimna loreyi, provide insights into the biosynthesis and reception of sex pheromones.</title>
        <authorList>
            <person name="Zhao H."/>
        </authorList>
    </citation>
    <scope>NUCLEOTIDE SEQUENCE</scope>
    <source>
        <strain evidence="1">BeijingLab</strain>
    </source>
</reference>
<name>A0ACC2QH92_9NEOP</name>
<organism evidence="1 2">
    <name type="scientific">Mythimna loreyi</name>
    <dbReference type="NCBI Taxonomy" id="667449"/>
    <lineage>
        <taxon>Eukaryota</taxon>
        <taxon>Metazoa</taxon>
        <taxon>Ecdysozoa</taxon>
        <taxon>Arthropoda</taxon>
        <taxon>Hexapoda</taxon>
        <taxon>Insecta</taxon>
        <taxon>Pterygota</taxon>
        <taxon>Neoptera</taxon>
        <taxon>Endopterygota</taxon>
        <taxon>Lepidoptera</taxon>
        <taxon>Glossata</taxon>
        <taxon>Ditrysia</taxon>
        <taxon>Noctuoidea</taxon>
        <taxon>Noctuidae</taxon>
        <taxon>Noctuinae</taxon>
        <taxon>Hadenini</taxon>
        <taxon>Mythimna</taxon>
    </lineage>
</organism>
<protein>
    <submittedName>
        <fullName evidence="1">Uncharacterized protein</fullName>
    </submittedName>
</protein>
<evidence type="ECO:0000313" key="1">
    <source>
        <dbReference type="EMBL" id="KAJ8717070.1"/>
    </source>
</evidence>
<proteinExistence type="predicted"/>
<gene>
    <name evidence="1" type="ORF">PYW08_005469</name>
</gene>
<keyword evidence="2" id="KW-1185">Reference proteome</keyword>
<sequence length="619" mass="71677">MEDMARLAVVEQSLRDVDKFHKILYELLRQINHILENPHDFELRTIKSNILKDFLKCEPFNEYLKYIGFRSVGTEMSYPKELSLNNLRMAQAAIERKISFCYGTPDHRNSVKISPSPRINKFTPAKILTTNNRLLLRIQKLFNDVLVYEDEELLEVARQYIPIVTLQLMALDRVREVQKSIKAGNKDILDLPFDIALLMELISWFKHKFFKWVDQPDCEGCQGPTVFSKQYSVDTGKEICKIEAYNCDSCGKGAKFVRFNDPRTLLRTRRGRCGEWANCFALLCRALGYETRYVYDTTDHVWCEVFDFDANTWLHVDPCEAKLDAPLLYSCGWDKKLSYVIAVSRDDVQDVTWRYTTDHKEVLKRRTECTEQELIACLLTLREHRHAQVSEPRRRYLAKRTLQELVDLMVERKPSENEAYGRISGSEQWRAERGEMGKALEPRTFEFNKLGQYELSYFTAKDMYVLTHDNKELESIATWSAGLYSAKDVFRKVEHDWKQVYLARREGTNVGSLSWRLVAGEGLQLSELKLKANTQLYETGKLMWTIQWDEQPPMDIDFDEETLADGGVTLGLSCRSLEIRVTLSGGAGSVAWQHAQLCRQPLHDVTPAFSISANVTTPD</sequence>